<evidence type="ECO:0000256" key="3">
    <source>
        <dbReference type="PROSITE-ProRule" id="PRU00221"/>
    </source>
</evidence>
<dbReference type="InterPro" id="IPR015943">
    <property type="entry name" value="WD40/YVTN_repeat-like_dom_sf"/>
</dbReference>
<evidence type="ECO:0000313" key="5">
    <source>
        <dbReference type="EMBL" id="JAG95260.1"/>
    </source>
</evidence>
<feature type="compositionally biased region" description="Basic and acidic residues" evidence="4">
    <location>
        <begin position="276"/>
        <end position="289"/>
    </location>
</feature>
<accession>A0A0D6R001</accession>
<dbReference type="InterPro" id="IPR011990">
    <property type="entry name" value="TPR-like_helical_dom_sf"/>
</dbReference>
<keyword evidence="2" id="KW-0677">Repeat</keyword>
<proteinExistence type="predicted"/>
<keyword evidence="1 3" id="KW-0853">WD repeat</keyword>
<dbReference type="AlphaFoldDB" id="A0A0D6R001"/>
<feature type="region of interest" description="Disordered" evidence="4">
    <location>
        <begin position="244"/>
        <end position="358"/>
    </location>
</feature>
<evidence type="ECO:0000256" key="2">
    <source>
        <dbReference type="ARBA" id="ARBA00022737"/>
    </source>
</evidence>
<dbReference type="PROSITE" id="PS50082">
    <property type="entry name" value="WD_REPEATS_2"/>
    <property type="match status" value="1"/>
</dbReference>
<dbReference type="InterPro" id="IPR036322">
    <property type="entry name" value="WD40_repeat_dom_sf"/>
</dbReference>
<feature type="compositionally biased region" description="Basic and acidic residues" evidence="4">
    <location>
        <begin position="244"/>
        <end position="262"/>
    </location>
</feature>
<reference evidence="5" key="1">
    <citation type="submission" date="2015-03" db="EMBL/GenBank/DDBJ databases">
        <title>A transcriptome of Araucaria cunninghamii, an australian fine timber species.</title>
        <authorList>
            <person name="Jing Yi C.J.Y."/>
            <person name="Yin San L.Y.S."/>
            <person name="Abdul Karim S.S."/>
            <person name="Wan Azmi N.N."/>
            <person name="Hercus R.R."/>
            <person name="Croft L.L."/>
        </authorList>
    </citation>
    <scope>NUCLEOTIDE SEQUENCE</scope>
    <source>
        <strain evidence="5">MI0301</strain>
        <tissue evidence="5">Leaf</tissue>
    </source>
</reference>
<protein>
    <submittedName>
        <fullName evidence="5">Uncharacterized protein</fullName>
    </submittedName>
</protein>
<dbReference type="GO" id="GO:0045717">
    <property type="term" value="P:negative regulation of fatty acid biosynthetic process"/>
    <property type="evidence" value="ECO:0007669"/>
    <property type="project" value="TreeGrafter"/>
</dbReference>
<sequence>MLPPLSSSRKSTKPPPCVCYFCPAHLSDYGRSSLHLTHVTFSPNGEEILLSYSGEHVYLMDVNNAQDSTAKYVTSDVSKRTILAPVLNGTKGTVPLQPIDNDNVGSRRASSWLKECRELLEDAQNALNEGKPLYAIEATSEILDAGRPILDPTLKLDCLCTRAMAFLKRSWKNDTHMAIRDCNEALNLNPISALAHSTMADALSQQRKHKEALDYAMRANLLDPTDNELAEKVHIIRKKLDADEDAKKNKKNEGESKSERRPQRVRSLSELFFRSEVSDSSHDSRRAEREDSDYDDDMDVEMEFEMSVSGDDERDTESGVPVRPGSLNLRVRRRGDHGKDCSQRNSAPGSPPSGMQNGDAFHQVEIAIDMQQRYVGHCNVGTDIKQASFLGRKGAFVASGSDDGRWFIWEKRTGRLMKVLTGDDNVVNCVQCHPFDCTIATSGIDNTIKIWTPHAQAPSVVSGGVAGPETADLFSIMAENQHKMHHRREIGLPFEILQRFRMHDVAEGTVHPFECTQS</sequence>
<feature type="compositionally biased region" description="Acidic residues" evidence="4">
    <location>
        <begin position="290"/>
        <end position="315"/>
    </location>
</feature>
<evidence type="ECO:0000256" key="4">
    <source>
        <dbReference type="SAM" id="MobiDB-lite"/>
    </source>
</evidence>
<organism evidence="5">
    <name type="scientific">Araucaria cunninghamii</name>
    <name type="common">Hoop pine</name>
    <name type="synonym">Moreton Bay pine</name>
    <dbReference type="NCBI Taxonomy" id="56994"/>
    <lineage>
        <taxon>Eukaryota</taxon>
        <taxon>Viridiplantae</taxon>
        <taxon>Streptophyta</taxon>
        <taxon>Embryophyta</taxon>
        <taxon>Tracheophyta</taxon>
        <taxon>Spermatophyta</taxon>
        <taxon>Pinopsida</taxon>
        <taxon>Pinidae</taxon>
        <taxon>Conifers II</taxon>
        <taxon>Araucariales</taxon>
        <taxon>Araucariaceae</taxon>
        <taxon>Araucaria</taxon>
    </lineage>
</organism>
<dbReference type="PANTHER" id="PTHR15574">
    <property type="entry name" value="WD REPEAT DOMAIN-CONTAINING FAMILY"/>
    <property type="match status" value="1"/>
</dbReference>
<feature type="compositionally biased region" description="Polar residues" evidence="4">
    <location>
        <begin position="343"/>
        <end position="356"/>
    </location>
</feature>
<dbReference type="SUPFAM" id="SSF48452">
    <property type="entry name" value="TPR-like"/>
    <property type="match status" value="1"/>
</dbReference>
<dbReference type="InterPro" id="IPR001680">
    <property type="entry name" value="WD40_rpt"/>
</dbReference>
<dbReference type="PANTHER" id="PTHR15574:SF40">
    <property type="entry name" value="WD AND TETRATRICOPEPTIDE REPEATS PROTEIN 1"/>
    <property type="match status" value="1"/>
</dbReference>
<dbReference type="EMBL" id="GCKF01041062">
    <property type="protein sequence ID" value="JAG95260.1"/>
    <property type="molecule type" value="Transcribed_RNA"/>
</dbReference>
<feature type="repeat" description="WD" evidence="3">
    <location>
        <begin position="420"/>
        <end position="451"/>
    </location>
</feature>
<dbReference type="Pfam" id="PF00400">
    <property type="entry name" value="WD40"/>
    <property type="match status" value="1"/>
</dbReference>
<dbReference type="SMART" id="SM00320">
    <property type="entry name" value="WD40"/>
    <property type="match status" value="3"/>
</dbReference>
<dbReference type="SUPFAM" id="SSF50978">
    <property type="entry name" value="WD40 repeat-like"/>
    <property type="match status" value="1"/>
</dbReference>
<dbReference type="FunFam" id="2.130.10.10:FF:002473">
    <property type="entry name" value="Transducin family protein / WD-40 repeat family protein"/>
    <property type="match status" value="1"/>
</dbReference>
<dbReference type="Gene3D" id="2.130.10.10">
    <property type="entry name" value="YVTN repeat-like/Quinoprotein amine dehydrogenase"/>
    <property type="match status" value="1"/>
</dbReference>
<dbReference type="Gene3D" id="1.25.40.10">
    <property type="entry name" value="Tetratricopeptide repeat domain"/>
    <property type="match status" value="1"/>
</dbReference>
<dbReference type="GO" id="GO:0080008">
    <property type="term" value="C:Cul4-RING E3 ubiquitin ligase complex"/>
    <property type="evidence" value="ECO:0007669"/>
    <property type="project" value="TreeGrafter"/>
</dbReference>
<dbReference type="GO" id="GO:0005737">
    <property type="term" value="C:cytoplasm"/>
    <property type="evidence" value="ECO:0007669"/>
    <property type="project" value="TreeGrafter"/>
</dbReference>
<dbReference type="InterPro" id="IPR045151">
    <property type="entry name" value="DCAF8"/>
</dbReference>
<evidence type="ECO:0000256" key="1">
    <source>
        <dbReference type="ARBA" id="ARBA00022574"/>
    </source>
</evidence>
<name>A0A0D6R001_ARACU</name>